<dbReference type="Pfam" id="PF07715">
    <property type="entry name" value="Plug"/>
    <property type="match status" value="1"/>
</dbReference>
<evidence type="ECO:0000256" key="11">
    <source>
        <dbReference type="RuleBase" id="RU003357"/>
    </source>
</evidence>
<keyword evidence="4 10" id="KW-0812">Transmembrane</keyword>
<evidence type="ECO:0000256" key="1">
    <source>
        <dbReference type="ARBA" id="ARBA00004571"/>
    </source>
</evidence>
<dbReference type="InterPro" id="IPR012910">
    <property type="entry name" value="Plug_dom"/>
</dbReference>
<dbReference type="InterPro" id="IPR008969">
    <property type="entry name" value="CarboxyPept-like_regulatory"/>
</dbReference>
<sequence>MVIPVHAQQTNRMSMISGKVLSADKKEGVVEFATVYLKGTSYGGTTNEEGIYHLNAPAGKYTLVVSAIGYQTAEQAVTLIKNSRLKLNVTLTPSVEQLDEVVVAGSMVNRVNKSAFNVVAVDTKKLFNTSLDLGHVLDKISGVKIREEGGVGSAAQINLNGFTGKHVKVFMDGVPLEGAGSSFQINNIPASLAKQVEVYKGVVPVDFGGDALGGAINIVTNTSSNTFVDASYSYGSFNTHKSNVSFGYTAKNGFTVQLNAYQNYSDNDYKVKTNDSNRGDSEEKWYRRFHDGYHNEAVIAKVGVVNKPWADRLLLGFTYSHEYAEIQNSNMMAIVFGGKHRKTEGLAPTLNYVKKNLLVKNLDLSVSARYDKTTTNNIDTVARTYYWTGEYINKETQGESNTTLSKFYGKTGSVVANLRYHFADRHYFSINNMYSDYVRKTDNLAANAGQNTAAYYMERYNKKNVLGFSYKFLPSEIWNVMAFGKYYHSYVKGPVNKGGNGAARYELQSQTNDALGYGLAATYNLNRDLQAKASFEKTYRLPTDRELFGDGDLEMGSSDLKPESSRNVNVNVSYTHAFNTDHSVSVDAGFNYRYITDYIIRSIKNGGIGISENHGKVRGMGGDVTVRYFYKNIFSVGGNFSYQDTRDRERHTSYGSESITYGDRVPNIPYMFSNVDAAYNIHGLLGERNTLTFGYNLQYVHEFYWDWESNGAKRNIPMQISHDANVTCSLQDGRYNIALEARNFTNSLLYDNYSLQKPGRSFTVKVRYFFFRQNR</sequence>
<dbReference type="EMBL" id="WDER01000024">
    <property type="protein sequence ID" value="KAB6083024.1"/>
    <property type="molecule type" value="Genomic_DNA"/>
</dbReference>
<evidence type="ECO:0000256" key="10">
    <source>
        <dbReference type="PROSITE-ProRule" id="PRU01360"/>
    </source>
</evidence>
<dbReference type="PROSITE" id="PS52016">
    <property type="entry name" value="TONB_DEPENDENT_REC_3"/>
    <property type="match status" value="1"/>
</dbReference>
<dbReference type="Gene3D" id="2.40.170.20">
    <property type="entry name" value="TonB-dependent receptor, beta-barrel domain"/>
    <property type="match status" value="1"/>
</dbReference>
<evidence type="ECO:0000259" key="12">
    <source>
        <dbReference type="Pfam" id="PF00593"/>
    </source>
</evidence>
<gene>
    <name evidence="14" type="ORF">GA560_10760</name>
</gene>
<evidence type="ECO:0000313" key="14">
    <source>
        <dbReference type="EMBL" id="KAB6083024.1"/>
    </source>
</evidence>
<name>A0A4Q5DQE0_9BACE</name>
<evidence type="ECO:0000256" key="7">
    <source>
        <dbReference type="ARBA" id="ARBA00023136"/>
    </source>
</evidence>
<evidence type="ECO:0000256" key="4">
    <source>
        <dbReference type="ARBA" id="ARBA00022692"/>
    </source>
</evidence>
<proteinExistence type="inferred from homology"/>
<keyword evidence="2 10" id="KW-0813">Transport</keyword>
<dbReference type="SUPFAM" id="SSF56935">
    <property type="entry name" value="Porins"/>
    <property type="match status" value="1"/>
</dbReference>
<keyword evidence="7 10" id="KW-0472">Membrane</keyword>
<evidence type="ECO:0000313" key="15">
    <source>
        <dbReference type="Proteomes" id="UP000474077"/>
    </source>
</evidence>
<keyword evidence="8 14" id="KW-0675">Receptor</keyword>
<dbReference type="InterPro" id="IPR039426">
    <property type="entry name" value="TonB-dep_rcpt-like"/>
</dbReference>
<keyword evidence="9 10" id="KW-0998">Cell outer membrane</keyword>
<dbReference type="PANTHER" id="PTHR30069">
    <property type="entry name" value="TONB-DEPENDENT OUTER MEMBRANE RECEPTOR"/>
    <property type="match status" value="1"/>
</dbReference>
<evidence type="ECO:0000256" key="3">
    <source>
        <dbReference type="ARBA" id="ARBA00022452"/>
    </source>
</evidence>
<evidence type="ECO:0000256" key="6">
    <source>
        <dbReference type="ARBA" id="ARBA00023077"/>
    </source>
</evidence>
<reference evidence="14 15" key="1">
    <citation type="journal article" date="2019" name="Nat. Med.">
        <title>A library of human gut bacterial isolates paired with longitudinal multiomics data enables mechanistic microbiome research.</title>
        <authorList>
            <person name="Poyet M."/>
            <person name="Groussin M."/>
            <person name="Gibbons S.M."/>
            <person name="Avila-Pacheco J."/>
            <person name="Jiang X."/>
            <person name="Kearney S.M."/>
            <person name="Perrotta A.R."/>
            <person name="Berdy B."/>
            <person name="Zhao S."/>
            <person name="Lieberman T.D."/>
            <person name="Swanson P.K."/>
            <person name="Smith M."/>
            <person name="Roesemann S."/>
            <person name="Alexander J.E."/>
            <person name="Rich S.A."/>
            <person name="Livny J."/>
            <person name="Vlamakis H."/>
            <person name="Clish C."/>
            <person name="Bullock K."/>
            <person name="Deik A."/>
            <person name="Scott J."/>
            <person name="Pierce K.A."/>
            <person name="Xavier R.J."/>
            <person name="Alm E.J."/>
        </authorList>
    </citation>
    <scope>NUCLEOTIDE SEQUENCE [LARGE SCALE GENOMIC DNA]</scope>
    <source>
        <strain evidence="14 15">BIOML-A73</strain>
    </source>
</reference>
<dbReference type="Gene3D" id="2.170.130.10">
    <property type="entry name" value="TonB-dependent receptor, plug domain"/>
    <property type="match status" value="1"/>
</dbReference>
<dbReference type="InterPro" id="IPR037066">
    <property type="entry name" value="Plug_dom_sf"/>
</dbReference>
<dbReference type="GO" id="GO:0009279">
    <property type="term" value="C:cell outer membrane"/>
    <property type="evidence" value="ECO:0007669"/>
    <property type="project" value="UniProtKB-SubCell"/>
</dbReference>
<organism evidence="14 15">
    <name type="scientific">Bacteroides xylanisolvens</name>
    <dbReference type="NCBI Taxonomy" id="371601"/>
    <lineage>
        <taxon>Bacteria</taxon>
        <taxon>Pseudomonadati</taxon>
        <taxon>Bacteroidota</taxon>
        <taxon>Bacteroidia</taxon>
        <taxon>Bacteroidales</taxon>
        <taxon>Bacteroidaceae</taxon>
        <taxon>Bacteroides</taxon>
    </lineage>
</organism>
<dbReference type="GO" id="GO:0015344">
    <property type="term" value="F:siderophore uptake transmembrane transporter activity"/>
    <property type="evidence" value="ECO:0007669"/>
    <property type="project" value="TreeGrafter"/>
</dbReference>
<comment type="caution">
    <text evidence="14">The sequence shown here is derived from an EMBL/GenBank/DDBJ whole genome shotgun (WGS) entry which is preliminary data.</text>
</comment>
<dbReference type="GO" id="GO:0044718">
    <property type="term" value="P:siderophore transmembrane transport"/>
    <property type="evidence" value="ECO:0007669"/>
    <property type="project" value="TreeGrafter"/>
</dbReference>
<dbReference type="InterPro" id="IPR036942">
    <property type="entry name" value="Beta-barrel_TonB_sf"/>
</dbReference>
<feature type="domain" description="TonB-dependent receptor-like beta-barrel" evidence="12">
    <location>
        <begin position="402"/>
        <end position="726"/>
    </location>
</feature>
<keyword evidence="3 10" id="KW-1134">Transmembrane beta strand</keyword>
<keyword evidence="5" id="KW-0732">Signal</keyword>
<feature type="domain" description="TonB-dependent receptor plug" evidence="13">
    <location>
        <begin position="114"/>
        <end position="215"/>
    </location>
</feature>
<keyword evidence="6 11" id="KW-0798">TonB box</keyword>
<evidence type="ECO:0000259" key="13">
    <source>
        <dbReference type="Pfam" id="PF07715"/>
    </source>
</evidence>
<comment type="subcellular location">
    <subcellularLocation>
        <location evidence="1 10">Cell outer membrane</location>
        <topology evidence="1 10">Multi-pass membrane protein</topology>
    </subcellularLocation>
</comment>
<evidence type="ECO:0000256" key="9">
    <source>
        <dbReference type="ARBA" id="ARBA00023237"/>
    </source>
</evidence>
<dbReference type="Gene3D" id="2.60.40.1120">
    <property type="entry name" value="Carboxypeptidase-like, regulatory domain"/>
    <property type="match status" value="1"/>
</dbReference>
<dbReference type="Pfam" id="PF00593">
    <property type="entry name" value="TonB_dep_Rec_b-barrel"/>
    <property type="match status" value="1"/>
</dbReference>
<dbReference type="PANTHER" id="PTHR30069:SF29">
    <property type="entry name" value="HEMOGLOBIN AND HEMOGLOBIN-HAPTOGLOBIN-BINDING PROTEIN 1-RELATED"/>
    <property type="match status" value="1"/>
</dbReference>
<accession>A0A4Q5DQE0</accession>
<evidence type="ECO:0000256" key="2">
    <source>
        <dbReference type="ARBA" id="ARBA00022448"/>
    </source>
</evidence>
<dbReference type="Pfam" id="PF13715">
    <property type="entry name" value="CarbopepD_reg_2"/>
    <property type="match status" value="1"/>
</dbReference>
<dbReference type="AlphaFoldDB" id="A0A4Q5DQE0"/>
<evidence type="ECO:0000256" key="8">
    <source>
        <dbReference type="ARBA" id="ARBA00023170"/>
    </source>
</evidence>
<evidence type="ECO:0000256" key="5">
    <source>
        <dbReference type="ARBA" id="ARBA00022729"/>
    </source>
</evidence>
<comment type="similarity">
    <text evidence="10 11">Belongs to the TonB-dependent receptor family.</text>
</comment>
<dbReference type="Proteomes" id="UP000474077">
    <property type="component" value="Unassembled WGS sequence"/>
</dbReference>
<dbReference type="InterPro" id="IPR000531">
    <property type="entry name" value="Beta-barrel_TonB"/>
</dbReference>
<dbReference type="SUPFAM" id="SSF49464">
    <property type="entry name" value="Carboxypeptidase regulatory domain-like"/>
    <property type="match status" value="1"/>
</dbReference>
<protein>
    <submittedName>
        <fullName evidence="14">TonB-dependent receptor</fullName>
    </submittedName>
</protein>